<proteinExistence type="predicted"/>
<reference evidence="2" key="1">
    <citation type="submission" date="2018-06" db="EMBL/GenBank/DDBJ databases">
        <authorList>
            <person name="Lum Nde A."/>
            <person name="Hugo C."/>
        </authorList>
    </citation>
    <scope>NUCLEOTIDE SEQUENCE [LARGE SCALE GENOMIC DNA]</scope>
    <source>
        <strain evidence="2">1_F178</strain>
    </source>
</reference>
<comment type="caution">
    <text evidence="1">The sequence shown here is derived from an EMBL/GenBank/DDBJ whole genome shotgun (WGS) entry which is preliminary data.</text>
</comment>
<evidence type="ECO:0000313" key="2">
    <source>
        <dbReference type="Proteomes" id="UP000256686"/>
    </source>
</evidence>
<evidence type="ECO:0000313" key="1">
    <source>
        <dbReference type="EMBL" id="REC59030.1"/>
    </source>
</evidence>
<dbReference type="AlphaFoldDB" id="A0A3D9BZP1"/>
<name>A0A3D9BZP1_9FLAO</name>
<organism evidence="1 2">
    <name type="scientific">Chryseobacterium pennae</name>
    <dbReference type="NCBI Taxonomy" id="2258962"/>
    <lineage>
        <taxon>Bacteria</taxon>
        <taxon>Pseudomonadati</taxon>
        <taxon>Bacteroidota</taxon>
        <taxon>Flavobacteriia</taxon>
        <taxon>Flavobacteriales</taxon>
        <taxon>Weeksellaceae</taxon>
        <taxon>Chryseobacterium group</taxon>
        <taxon>Chryseobacterium</taxon>
    </lineage>
</organism>
<gene>
    <name evidence="1" type="ORF">DRF65_28165</name>
</gene>
<protein>
    <submittedName>
        <fullName evidence="1">Uncharacterized protein</fullName>
    </submittedName>
</protein>
<keyword evidence="2" id="KW-1185">Reference proteome</keyword>
<feature type="non-terminal residue" evidence="1">
    <location>
        <position position="1"/>
    </location>
</feature>
<dbReference type="EMBL" id="QNVT01000072">
    <property type="protein sequence ID" value="REC59030.1"/>
    <property type="molecule type" value="Genomic_DNA"/>
</dbReference>
<sequence length="83" mass="9403">KKSGNNNFNSSSGICILKVNLLFVPPQLLALIHFLFTLALFYQVIFLISLDSSVLPYFVILKDSGYAIKSISNECWRTETMKK</sequence>
<accession>A0A3D9BZP1</accession>
<dbReference type="Proteomes" id="UP000256686">
    <property type="component" value="Unassembled WGS sequence"/>
</dbReference>